<dbReference type="Pfam" id="PF19343">
    <property type="entry name" value="HAM1_N"/>
    <property type="match status" value="2"/>
</dbReference>
<evidence type="ECO:0008006" key="6">
    <source>
        <dbReference type="Google" id="ProtNLM"/>
    </source>
</evidence>
<feature type="domain" description="HAM1-like N-terminal" evidence="3">
    <location>
        <begin position="242"/>
        <end position="577"/>
    </location>
</feature>
<evidence type="ECO:0000259" key="2">
    <source>
        <dbReference type="Pfam" id="PF14613"/>
    </source>
</evidence>
<dbReference type="InterPro" id="IPR017943">
    <property type="entry name" value="Bactericidal_perm-incr_a/b_dom"/>
</dbReference>
<protein>
    <recommendedName>
        <fullName evidence="6">Bactericidal permeability-increasing protein</fullName>
    </recommendedName>
</protein>
<dbReference type="InterPro" id="IPR027842">
    <property type="entry name" value="HAM1-like_C"/>
</dbReference>
<dbReference type="Proteomes" id="UP000664169">
    <property type="component" value="Unassembled WGS sequence"/>
</dbReference>
<reference evidence="4" key="1">
    <citation type="submission" date="2021-03" db="EMBL/GenBank/DDBJ databases">
        <authorList>
            <person name="Tagirdzhanova G."/>
        </authorList>
    </citation>
    <scope>NUCLEOTIDE SEQUENCE</scope>
</reference>
<dbReference type="OrthoDB" id="5407957at2759"/>
<evidence type="ECO:0000259" key="3">
    <source>
        <dbReference type="Pfam" id="PF19343"/>
    </source>
</evidence>
<dbReference type="SUPFAM" id="SSF55394">
    <property type="entry name" value="Bactericidal permeability-increasing protein, BPI"/>
    <property type="match status" value="1"/>
</dbReference>
<evidence type="ECO:0000313" key="4">
    <source>
        <dbReference type="EMBL" id="CAF9914777.1"/>
    </source>
</evidence>
<dbReference type="EMBL" id="CAJPDQ010000009">
    <property type="protein sequence ID" value="CAF9914777.1"/>
    <property type="molecule type" value="Genomic_DNA"/>
</dbReference>
<dbReference type="Gene3D" id="3.15.10.10">
    <property type="entry name" value="Bactericidal permeability-increasing protein, domain 1"/>
    <property type="match status" value="1"/>
</dbReference>
<organism evidence="4 5">
    <name type="scientific">Gomphillus americanus</name>
    <dbReference type="NCBI Taxonomy" id="1940652"/>
    <lineage>
        <taxon>Eukaryota</taxon>
        <taxon>Fungi</taxon>
        <taxon>Dikarya</taxon>
        <taxon>Ascomycota</taxon>
        <taxon>Pezizomycotina</taxon>
        <taxon>Lecanoromycetes</taxon>
        <taxon>OSLEUM clade</taxon>
        <taxon>Ostropomycetidae</taxon>
        <taxon>Ostropales</taxon>
        <taxon>Graphidaceae</taxon>
        <taxon>Gomphilloideae</taxon>
        <taxon>Gomphillus</taxon>
    </lineage>
</organism>
<evidence type="ECO:0000313" key="5">
    <source>
        <dbReference type="Proteomes" id="UP000664169"/>
    </source>
</evidence>
<dbReference type="PANTHER" id="PTHR31138">
    <property type="entry name" value="CHROMOSOME 19, WHOLE GENOME SHOTGUN SEQUENCE"/>
    <property type="match status" value="1"/>
</dbReference>
<comment type="caution">
    <text evidence="4">The sequence shown here is derived from an EMBL/GenBank/DDBJ whole genome shotgun (WGS) entry which is preliminary data.</text>
</comment>
<sequence>MSSCFGRRKQNRPEDEEALIAQYDDDTALQRRLHQKMHSYQMIRALAAGYLPSTEQITINLRTLLASDVLNPENPDLSESGRRVLKYSKQWLKDFIELLLHKNSKDEIQDFIWHLSKARVSLDVQSIQKTAAKVRAREDTAAAYASLKTVGSLILTNSDFRLFLGDLTTIGRQVFADTAQTLSKVAENASKEVEPSSEEAQSLAGPNADAGAPPAAQDLQGEVEDLSKVVGDGLMKTGEEAVSSAKEHISGDAKDTLKYRLKAAVTKLRERPDYSQSVSTIGALIERYSMANTRVRDKVIDELPEAVHTNDELDHAGKNFWSFLRSFGNEADWEELETRIQKVISHSETDPNFTSFIKEAGNSVQDMLTDPDFYDNADEKIDELREKAPKKDDSDSSLKEDIDAALDQTRRTFRSVLQDKDIANLMKTSWRLLEMISPGSQIANPDLADDFLRVTIPLMIKAIQYVPIPRLEVSTPDIDLLLENLIIEPGRTVNNTSFLPYKLAICTQNDLEIRKAKFRTHSSVKSLTTIKIDGMSIRADEIGFWLRTHSGLLRFADEGIASFELDDRGIDIHIDVEIGRDRLEQILTLRDVRVKIHHFSYKLRQSKLSWLAWLFKPILRPILRKTIESQLASAIHDALHAANRELLYARERLRATRIADPQDLSKFVKAVLARLTPEEDPDLYTSVGVRPSGGVFKGVYAPGSVVKLWEEEAVQAKDKIDDSQVEGWRNEIFDVHAQYMA</sequence>
<name>A0A8H3F2H6_9LECA</name>
<feature type="domain" description="HAM1-like C-terminal" evidence="2">
    <location>
        <begin position="594"/>
        <end position="654"/>
    </location>
</feature>
<accession>A0A8H3F2H6</accession>
<evidence type="ECO:0000256" key="1">
    <source>
        <dbReference type="SAM" id="MobiDB-lite"/>
    </source>
</evidence>
<dbReference type="AlphaFoldDB" id="A0A8H3F2H6"/>
<feature type="compositionally biased region" description="Low complexity" evidence="1">
    <location>
        <begin position="203"/>
        <end position="215"/>
    </location>
</feature>
<dbReference type="InterPro" id="IPR045967">
    <property type="entry name" value="HAM1-like_N"/>
</dbReference>
<keyword evidence="5" id="KW-1185">Reference proteome</keyword>
<dbReference type="GO" id="GO:0008289">
    <property type="term" value="F:lipid binding"/>
    <property type="evidence" value="ECO:0007669"/>
    <property type="project" value="InterPro"/>
</dbReference>
<dbReference type="Pfam" id="PF14613">
    <property type="entry name" value="HAM1_C"/>
    <property type="match status" value="1"/>
</dbReference>
<feature type="region of interest" description="Disordered" evidence="1">
    <location>
        <begin position="188"/>
        <end position="215"/>
    </location>
</feature>
<gene>
    <name evidence="4" type="ORF">GOMPHAMPRED_008261</name>
</gene>
<dbReference type="PANTHER" id="PTHR31138:SF4">
    <property type="entry name" value="DUF5923 DOMAIN-CONTAINING PROTEIN"/>
    <property type="match status" value="1"/>
</dbReference>
<feature type="domain" description="HAM1-like N-terminal" evidence="3">
    <location>
        <begin position="25"/>
        <end position="200"/>
    </location>
</feature>
<proteinExistence type="predicted"/>